<name>A0A2T0TH50_9PSEU</name>
<comment type="caution">
    <text evidence="2">The sequence shown here is derived from an EMBL/GenBank/DDBJ whole genome shotgun (WGS) entry which is preliminary data.</text>
</comment>
<dbReference type="Proteomes" id="UP000239494">
    <property type="component" value="Unassembled WGS sequence"/>
</dbReference>
<evidence type="ECO:0000259" key="1">
    <source>
        <dbReference type="Pfam" id="PF11716"/>
    </source>
</evidence>
<reference evidence="2 3" key="1">
    <citation type="submission" date="2018-03" db="EMBL/GenBank/DDBJ databases">
        <title>Genomic Encyclopedia of Archaeal and Bacterial Type Strains, Phase II (KMG-II): from individual species to whole genera.</title>
        <authorList>
            <person name="Goeker M."/>
        </authorList>
    </citation>
    <scope>NUCLEOTIDE SEQUENCE [LARGE SCALE GENOMIC DNA]</scope>
    <source>
        <strain evidence="2 3">DSM 44720</strain>
    </source>
</reference>
<gene>
    <name evidence="2" type="ORF">CLV43_102591</name>
</gene>
<dbReference type="GO" id="GO:0046872">
    <property type="term" value="F:metal ion binding"/>
    <property type="evidence" value="ECO:0007669"/>
    <property type="project" value="InterPro"/>
</dbReference>
<evidence type="ECO:0000313" key="3">
    <source>
        <dbReference type="Proteomes" id="UP000239494"/>
    </source>
</evidence>
<protein>
    <submittedName>
        <fullName evidence="2">Uncharacterized protein (TIGR03083 family)</fullName>
    </submittedName>
</protein>
<evidence type="ECO:0000313" key="2">
    <source>
        <dbReference type="EMBL" id="PRY45026.1"/>
    </source>
</evidence>
<accession>A0A2T0TH50</accession>
<sequence length="195" mass="20050">MDLLETLWGHWHAVGLALADAEWATASGLGDWTVRELYAHVGRGVTTTAGLVASEAEPELADAASYFRALRGLGAKGAEQVAAAARDWAAARDADALVGDFDGPAAKVLADVRATGTGVVTTIAGAMRMSDYALTRVLEATVHLLDLLAVVPGAVEVPEPALRRAVDVLADLTPPAGFIALATGRPSGAVFPVLT</sequence>
<dbReference type="Pfam" id="PF11716">
    <property type="entry name" value="MDMPI_N"/>
    <property type="match status" value="1"/>
</dbReference>
<dbReference type="InterPro" id="IPR034660">
    <property type="entry name" value="DinB/YfiT-like"/>
</dbReference>
<dbReference type="RefSeq" id="WP_170155764.1">
    <property type="nucleotide sequence ID" value="NZ_PVTF01000002.1"/>
</dbReference>
<keyword evidence="3" id="KW-1185">Reference proteome</keyword>
<dbReference type="EMBL" id="PVTF01000002">
    <property type="protein sequence ID" value="PRY45026.1"/>
    <property type="molecule type" value="Genomic_DNA"/>
</dbReference>
<dbReference type="InterPro" id="IPR024344">
    <property type="entry name" value="MDMPI_metal-binding"/>
</dbReference>
<dbReference type="SUPFAM" id="SSF109854">
    <property type="entry name" value="DinB/YfiT-like putative metalloenzymes"/>
    <property type="match status" value="1"/>
</dbReference>
<dbReference type="Gene3D" id="1.20.120.450">
    <property type="entry name" value="dinb family like domain"/>
    <property type="match status" value="1"/>
</dbReference>
<proteinExistence type="predicted"/>
<organism evidence="2 3">
    <name type="scientific">Umezawaea tangerina</name>
    <dbReference type="NCBI Taxonomy" id="84725"/>
    <lineage>
        <taxon>Bacteria</taxon>
        <taxon>Bacillati</taxon>
        <taxon>Actinomycetota</taxon>
        <taxon>Actinomycetes</taxon>
        <taxon>Pseudonocardiales</taxon>
        <taxon>Pseudonocardiaceae</taxon>
        <taxon>Umezawaea</taxon>
    </lineage>
</organism>
<feature type="domain" description="Mycothiol-dependent maleylpyruvate isomerase metal-binding" evidence="1">
    <location>
        <begin position="5"/>
        <end position="147"/>
    </location>
</feature>
<dbReference type="AlphaFoldDB" id="A0A2T0TH50"/>